<dbReference type="AlphaFoldDB" id="A0A9W7ATB1"/>
<dbReference type="EMBL" id="BLQM01000186">
    <property type="protein sequence ID" value="GMH73540.1"/>
    <property type="molecule type" value="Genomic_DNA"/>
</dbReference>
<dbReference type="Proteomes" id="UP001162640">
    <property type="component" value="Unassembled WGS sequence"/>
</dbReference>
<organism evidence="2 3">
    <name type="scientific">Triparma laevis f. inornata</name>
    <dbReference type="NCBI Taxonomy" id="1714386"/>
    <lineage>
        <taxon>Eukaryota</taxon>
        <taxon>Sar</taxon>
        <taxon>Stramenopiles</taxon>
        <taxon>Ochrophyta</taxon>
        <taxon>Bolidophyceae</taxon>
        <taxon>Parmales</taxon>
        <taxon>Triparmaceae</taxon>
        <taxon>Triparma</taxon>
    </lineage>
</organism>
<comment type="caution">
    <text evidence="2">The sequence shown here is derived from an EMBL/GenBank/DDBJ whole genome shotgun (WGS) entry which is preliminary data.</text>
</comment>
<evidence type="ECO:0000313" key="3">
    <source>
        <dbReference type="Proteomes" id="UP001162640"/>
    </source>
</evidence>
<evidence type="ECO:0000256" key="1">
    <source>
        <dbReference type="SAM" id="MobiDB-lite"/>
    </source>
</evidence>
<protein>
    <submittedName>
        <fullName evidence="2">Uncharacterized protein</fullName>
    </submittedName>
</protein>
<reference evidence="3" key="1">
    <citation type="journal article" date="2023" name="Commun. Biol.">
        <title>Genome analysis of Parmales, the sister group of diatoms, reveals the evolutionary specialization of diatoms from phago-mixotrophs to photoautotrophs.</title>
        <authorList>
            <person name="Ban H."/>
            <person name="Sato S."/>
            <person name="Yoshikawa S."/>
            <person name="Yamada K."/>
            <person name="Nakamura Y."/>
            <person name="Ichinomiya M."/>
            <person name="Sato N."/>
            <person name="Blanc-Mathieu R."/>
            <person name="Endo H."/>
            <person name="Kuwata A."/>
            <person name="Ogata H."/>
        </authorList>
    </citation>
    <scope>NUCLEOTIDE SEQUENCE [LARGE SCALE GENOMIC DNA]</scope>
</reference>
<accession>A0A9W7ATB1</accession>
<evidence type="ECO:0000313" key="2">
    <source>
        <dbReference type="EMBL" id="GMH73540.1"/>
    </source>
</evidence>
<gene>
    <name evidence="2" type="ORF">TL16_g06222</name>
</gene>
<sequence>MDELSSPPSPKRARIASDGPGDENTPMMSPTDSYKFDSSHLLMLKSLYSDELESGSLPTLPFDLIKEFLEGRATWANSLASSTPFFSVVGDSDSDSNSNEPTPQPSTAVMALRRCFLFIQEEKSKPKCLLELTAAVTSVIAATKQSLEARAEKYRQAMVEAQLSDQHPPLVYHDDELSLLSNRLMLWERLQTSVSCVKNM</sequence>
<proteinExistence type="predicted"/>
<name>A0A9W7ATB1_9STRA</name>
<feature type="region of interest" description="Disordered" evidence="1">
    <location>
        <begin position="1"/>
        <end position="32"/>
    </location>
</feature>